<protein>
    <submittedName>
        <fullName evidence="1">Uncharacterized protein</fullName>
    </submittedName>
</protein>
<evidence type="ECO:0000313" key="2">
    <source>
        <dbReference type="Proteomes" id="UP001497444"/>
    </source>
</evidence>
<proteinExistence type="predicted"/>
<name>A0ABP0WCI0_9BRYO</name>
<dbReference type="Proteomes" id="UP001497444">
    <property type="component" value="Chromosome 16"/>
</dbReference>
<reference evidence="1" key="1">
    <citation type="submission" date="2024-02" db="EMBL/GenBank/DDBJ databases">
        <authorList>
            <consortium name="ELIXIR-Norway"/>
            <consortium name="Elixir Norway"/>
        </authorList>
    </citation>
    <scope>NUCLEOTIDE SEQUENCE</scope>
</reference>
<evidence type="ECO:0000313" key="1">
    <source>
        <dbReference type="EMBL" id="CAK9264558.1"/>
    </source>
</evidence>
<organism evidence="1 2">
    <name type="scientific">Sphagnum jensenii</name>
    <dbReference type="NCBI Taxonomy" id="128206"/>
    <lineage>
        <taxon>Eukaryota</taxon>
        <taxon>Viridiplantae</taxon>
        <taxon>Streptophyta</taxon>
        <taxon>Embryophyta</taxon>
        <taxon>Bryophyta</taxon>
        <taxon>Sphagnophytina</taxon>
        <taxon>Sphagnopsida</taxon>
        <taxon>Sphagnales</taxon>
        <taxon>Sphagnaceae</taxon>
        <taxon>Sphagnum</taxon>
    </lineage>
</organism>
<keyword evidence="2" id="KW-1185">Reference proteome</keyword>
<gene>
    <name evidence="1" type="ORF">CSSPJE1EN1_LOCUS10036</name>
</gene>
<accession>A0ABP0WCI0</accession>
<dbReference type="EMBL" id="OZ020111">
    <property type="protein sequence ID" value="CAK9264558.1"/>
    <property type="molecule type" value="Genomic_DNA"/>
</dbReference>
<sequence length="150" mass="17029">MDLFTGWSFQHLWNDLPCGKLKVFLQAKQYHEWCILTITNCIAPCGANSCAGQFINPSSSYQSTFEVFIVTRSDTRTGGTALGRPLERFFCHSGSNGCEYTSDEHLKLDSASNFTGQFSKGIQSPQWFQSFFLQWITLEESVKLKHHCII</sequence>